<comment type="caution">
    <text evidence="5">The sequence shown here is derived from an EMBL/GenBank/DDBJ whole genome shotgun (WGS) entry which is preliminary data.</text>
</comment>
<dbReference type="RefSeq" id="WP_046584526.1">
    <property type="nucleotide sequence ID" value="NZ_LAVA02000043.1"/>
</dbReference>
<dbReference type="PROSITE" id="PS51186">
    <property type="entry name" value="GNAT"/>
    <property type="match status" value="1"/>
</dbReference>
<dbReference type="STRING" id="1428628.WN71_019285"/>
<gene>
    <name evidence="5" type="ORF">WN71_019285</name>
</gene>
<feature type="domain" description="N-acetyltransferase" evidence="4">
    <location>
        <begin position="13"/>
        <end position="172"/>
    </location>
</feature>
<dbReference type="GO" id="GO:0008999">
    <property type="term" value="F:protein-N-terminal-alanine acetyltransferase activity"/>
    <property type="evidence" value="ECO:0007669"/>
    <property type="project" value="TreeGrafter"/>
</dbReference>
<dbReference type="Proteomes" id="UP000034196">
    <property type="component" value="Unassembled WGS sequence"/>
</dbReference>
<evidence type="ECO:0000256" key="2">
    <source>
        <dbReference type="ARBA" id="ARBA00023315"/>
    </source>
</evidence>
<reference evidence="5" key="1">
    <citation type="submission" date="2016-10" db="EMBL/GenBank/DDBJ databases">
        <title>Genome sequence of Streptomyces mangrovisoli MUSC 149.</title>
        <authorList>
            <person name="Lee L.-H."/>
            <person name="Ser H.-L."/>
        </authorList>
    </citation>
    <scope>NUCLEOTIDE SEQUENCE [LARGE SCALE GENOMIC DNA]</scope>
    <source>
        <strain evidence="5">MUSC 149</strain>
    </source>
</reference>
<dbReference type="InterPro" id="IPR000182">
    <property type="entry name" value="GNAT_dom"/>
</dbReference>
<name>A0A1J4NUM1_9ACTN</name>
<dbReference type="InterPro" id="IPR051531">
    <property type="entry name" value="N-acetyltransferase"/>
</dbReference>
<evidence type="ECO:0000313" key="5">
    <source>
        <dbReference type="EMBL" id="OIJ66193.1"/>
    </source>
</evidence>
<dbReference type="OrthoDB" id="2631610at2"/>
<keyword evidence="1" id="KW-0808">Transferase</keyword>
<accession>A0A1J4NUM1</accession>
<dbReference type="EMBL" id="LAVA02000043">
    <property type="protein sequence ID" value="OIJ66193.1"/>
    <property type="molecule type" value="Genomic_DNA"/>
</dbReference>
<evidence type="ECO:0000256" key="1">
    <source>
        <dbReference type="ARBA" id="ARBA00022679"/>
    </source>
</evidence>
<keyword evidence="2" id="KW-0012">Acyltransferase</keyword>
<dbReference type="GO" id="GO:0005737">
    <property type="term" value="C:cytoplasm"/>
    <property type="evidence" value="ECO:0007669"/>
    <property type="project" value="TreeGrafter"/>
</dbReference>
<evidence type="ECO:0000259" key="4">
    <source>
        <dbReference type="PROSITE" id="PS51186"/>
    </source>
</evidence>
<evidence type="ECO:0000313" key="6">
    <source>
        <dbReference type="Proteomes" id="UP000034196"/>
    </source>
</evidence>
<dbReference type="InterPro" id="IPR016181">
    <property type="entry name" value="Acyl_CoA_acyltransferase"/>
</dbReference>
<evidence type="ECO:0000256" key="3">
    <source>
        <dbReference type="ARBA" id="ARBA00038502"/>
    </source>
</evidence>
<protein>
    <submittedName>
        <fullName evidence="5">GNAT family N-acetyltransferase</fullName>
    </submittedName>
</protein>
<organism evidence="5 6">
    <name type="scientific">Streptomyces mangrovisoli</name>
    <dbReference type="NCBI Taxonomy" id="1428628"/>
    <lineage>
        <taxon>Bacteria</taxon>
        <taxon>Bacillati</taxon>
        <taxon>Actinomycetota</taxon>
        <taxon>Actinomycetes</taxon>
        <taxon>Kitasatosporales</taxon>
        <taxon>Streptomycetaceae</taxon>
        <taxon>Streptomyces</taxon>
    </lineage>
</organism>
<dbReference type="CDD" id="cd04301">
    <property type="entry name" value="NAT_SF"/>
    <property type="match status" value="1"/>
</dbReference>
<proteinExistence type="inferred from homology"/>
<keyword evidence="6" id="KW-1185">Reference proteome</keyword>
<dbReference type="AlphaFoldDB" id="A0A1J4NUM1"/>
<dbReference type="SUPFAM" id="SSF55729">
    <property type="entry name" value="Acyl-CoA N-acyltransferases (Nat)"/>
    <property type="match status" value="1"/>
</dbReference>
<dbReference type="Pfam" id="PF13302">
    <property type="entry name" value="Acetyltransf_3"/>
    <property type="match status" value="1"/>
</dbReference>
<dbReference type="PANTHER" id="PTHR43792">
    <property type="entry name" value="GNAT FAMILY, PUTATIVE (AFU_ORTHOLOGUE AFUA_3G00765)-RELATED-RELATED"/>
    <property type="match status" value="1"/>
</dbReference>
<sequence length="180" mass="19996">METSDARPDAGRVRLEPWGEGDLWLLRRTNTPEMTEHLGGPESEEQLADRQRRYAELSAGAMYRVVLVAGGETVGSIGFWEREWRGSTVWETGWGVLPEFQGRGLAAAAARAVIVAAREAGRHRYLHAYPKVEHAASNRVCRAAGFTLLGQADFEYPKGNPITTNDWRYDLARASAGPER</sequence>
<dbReference type="Gene3D" id="3.40.630.30">
    <property type="match status" value="1"/>
</dbReference>
<dbReference type="PANTHER" id="PTHR43792:SF8">
    <property type="entry name" value="[RIBOSOMAL PROTEIN US5]-ALANINE N-ACETYLTRANSFERASE"/>
    <property type="match status" value="1"/>
</dbReference>
<comment type="similarity">
    <text evidence="3">Belongs to the acetyltransferase family. RimJ subfamily.</text>
</comment>